<dbReference type="Pfam" id="PF00155">
    <property type="entry name" value="Aminotran_1_2"/>
    <property type="match status" value="1"/>
</dbReference>
<feature type="domain" description="AMP-binding enzyme C-terminal" evidence="9">
    <location>
        <begin position="442"/>
        <end position="518"/>
    </location>
</feature>
<dbReference type="Pfam" id="PF13193">
    <property type="entry name" value="AMP-binding_C"/>
    <property type="match status" value="1"/>
</dbReference>
<evidence type="ECO:0000256" key="1">
    <source>
        <dbReference type="ARBA" id="ARBA00001933"/>
    </source>
</evidence>
<evidence type="ECO:0000256" key="3">
    <source>
        <dbReference type="ARBA" id="ARBA00022576"/>
    </source>
</evidence>
<dbReference type="GO" id="GO:0019878">
    <property type="term" value="P:lysine biosynthetic process via aminoadipic acid"/>
    <property type="evidence" value="ECO:0007669"/>
    <property type="project" value="TreeGrafter"/>
</dbReference>
<dbReference type="PANTHER" id="PTHR42790">
    <property type="entry name" value="AMINOTRANSFERASE"/>
    <property type="match status" value="1"/>
</dbReference>
<evidence type="ECO:0000313" key="10">
    <source>
        <dbReference type="EMBL" id="GIZ36593.1"/>
    </source>
</evidence>
<dbReference type="SUPFAM" id="SSF56801">
    <property type="entry name" value="Acetyl-CoA synthetase-like"/>
    <property type="match status" value="1"/>
</dbReference>
<evidence type="ECO:0000313" key="11">
    <source>
        <dbReference type="Proteomes" id="UP000825890"/>
    </source>
</evidence>
<dbReference type="InterPro" id="IPR050859">
    <property type="entry name" value="Class-I_PLP-dep_aminotransf"/>
</dbReference>
<dbReference type="GO" id="GO:0008793">
    <property type="term" value="F:aromatic-amino-acid transaminase activity"/>
    <property type="evidence" value="ECO:0007669"/>
    <property type="project" value="TreeGrafter"/>
</dbReference>
<proteinExistence type="inferred from homology"/>
<dbReference type="EMBL" id="BOLY01000001">
    <property type="protein sequence ID" value="GIZ36593.1"/>
    <property type="molecule type" value="Genomic_DNA"/>
</dbReference>
<dbReference type="Gene3D" id="3.40.50.12780">
    <property type="entry name" value="N-terminal domain of ligase-like"/>
    <property type="match status" value="1"/>
</dbReference>
<feature type="domain" description="Aminotransferase class I/classII large" evidence="7">
    <location>
        <begin position="691"/>
        <end position="1032"/>
    </location>
</feature>
<dbReference type="CDD" id="cd00609">
    <property type="entry name" value="AAT_like"/>
    <property type="match status" value="1"/>
</dbReference>
<evidence type="ECO:0000259" key="9">
    <source>
        <dbReference type="Pfam" id="PF13193"/>
    </source>
</evidence>
<keyword evidence="4" id="KW-0808">Transferase</keyword>
<keyword evidence="5" id="KW-0663">Pyridoxal phosphate</keyword>
<reference evidence="10 11" key="1">
    <citation type="submission" date="2021-01" db="EMBL/GenBank/DDBJ databases">
        <title>Cercospora kikuchii MAFF 305040 whole genome shotgun sequence.</title>
        <authorList>
            <person name="Kashiwa T."/>
            <person name="Suzuki T."/>
        </authorList>
    </citation>
    <scope>NUCLEOTIDE SEQUENCE [LARGE SCALE GENOMIC DNA]</scope>
    <source>
        <strain evidence="10 11">MAFF 305040</strain>
    </source>
</reference>
<dbReference type="InterPro" id="IPR004839">
    <property type="entry name" value="Aminotransferase_I/II_large"/>
</dbReference>
<dbReference type="AlphaFoldDB" id="A0A9P3C5A1"/>
<dbReference type="GO" id="GO:0047536">
    <property type="term" value="F:2-aminoadipate transaminase activity"/>
    <property type="evidence" value="ECO:0007669"/>
    <property type="project" value="TreeGrafter"/>
</dbReference>
<feature type="region of interest" description="Disordered" evidence="6">
    <location>
        <begin position="538"/>
        <end position="571"/>
    </location>
</feature>
<protein>
    <submittedName>
        <fullName evidence="10">Uncharacterized protein</fullName>
    </submittedName>
</protein>
<dbReference type="InterPro" id="IPR025110">
    <property type="entry name" value="AMP-bd_C"/>
</dbReference>
<evidence type="ECO:0000256" key="5">
    <source>
        <dbReference type="ARBA" id="ARBA00022898"/>
    </source>
</evidence>
<evidence type="ECO:0000256" key="2">
    <source>
        <dbReference type="ARBA" id="ARBA00007441"/>
    </source>
</evidence>
<dbReference type="GO" id="GO:0006571">
    <property type="term" value="P:tyrosine biosynthetic process"/>
    <property type="evidence" value="ECO:0007669"/>
    <property type="project" value="TreeGrafter"/>
</dbReference>
<comment type="caution">
    <text evidence="10">The sequence shown here is derived from an EMBL/GenBank/DDBJ whole genome shotgun (WGS) entry which is preliminary data.</text>
</comment>
<accession>A0A9P3C5A1</accession>
<gene>
    <name evidence="10" type="ORF">CKM354_000006300</name>
</gene>
<evidence type="ECO:0000259" key="8">
    <source>
        <dbReference type="Pfam" id="PF00501"/>
    </source>
</evidence>
<dbReference type="PANTHER" id="PTHR42790:SF21">
    <property type="entry name" value="AROMATIC_AMINOADIPATE AMINOTRANSFERASE 1"/>
    <property type="match status" value="1"/>
</dbReference>
<name>A0A9P3C5A1_9PEZI</name>
<dbReference type="Pfam" id="PF00501">
    <property type="entry name" value="AMP-binding"/>
    <property type="match status" value="1"/>
</dbReference>
<evidence type="ECO:0000256" key="4">
    <source>
        <dbReference type="ARBA" id="ARBA00022679"/>
    </source>
</evidence>
<keyword evidence="3" id="KW-0032">Aminotransferase</keyword>
<dbReference type="GeneID" id="68285638"/>
<dbReference type="InterPro" id="IPR015421">
    <property type="entry name" value="PyrdxlP-dep_Trfase_major"/>
</dbReference>
<organism evidence="10 11">
    <name type="scientific">Cercospora kikuchii</name>
    <dbReference type="NCBI Taxonomy" id="84275"/>
    <lineage>
        <taxon>Eukaryota</taxon>
        <taxon>Fungi</taxon>
        <taxon>Dikarya</taxon>
        <taxon>Ascomycota</taxon>
        <taxon>Pezizomycotina</taxon>
        <taxon>Dothideomycetes</taxon>
        <taxon>Dothideomycetidae</taxon>
        <taxon>Mycosphaerellales</taxon>
        <taxon>Mycosphaerellaceae</taxon>
        <taxon>Cercospora</taxon>
    </lineage>
</organism>
<dbReference type="InterPro" id="IPR000873">
    <property type="entry name" value="AMP-dep_synth/lig_dom"/>
</dbReference>
<dbReference type="OrthoDB" id="288590at2759"/>
<dbReference type="RefSeq" id="XP_044651080.1">
    <property type="nucleotide sequence ID" value="XM_044795145.1"/>
</dbReference>
<dbReference type="Gene3D" id="3.30.300.30">
    <property type="match status" value="1"/>
</dbReference>
<evidence type="ECO:0000256" key="6">
    <source>
        <dbReference type="SAM" id="MobiDB-lite"/>
    </source>
</evidence>
<dbReference type="Gene3D" id="3.40.640.10">
    <property type="entry name" value="Type I PLP-dependent aspartate aminotransferase-like (Major domain)"/>
    <property type="match status" value="1"/>
</dbReference>
<dbReference type="SUPFAM" id="SSF53383">
    <property type="entry name" value="PLP-dependent transferases"/>
    <property type="match status" value="1"/>
</dbReference>
<dbReference type="GO" id="GO:0009074">
    <property type="term" value="P:aromatic amino acid family catabolic process"/>
    <property type="evidence" value="ECO:0007669"/>
    <property type="project" value="TreeGrafter"/>
</dbReference>
<comment type="similarity">
    <text evidence="2">Belongs to the class-I pyridoxal-phosphate-dependent aminotransferase family.</text>
</comment>
<evidence type="ECO:0000259" key="7">
    <source>
        <dbReference type="Pfam" id="PF00155"/>
    </source>
</evidence>
<comment type="cofactor">
    <cofactor evidence="1">
        <name>pyridoxal 5'-phosphate</name>
        <dbReference type="ChEBI" id="CHEBI:597326"/>
    </cofactor>
</comment>
<dbReference type="Proteomes" id="UP000825890">
    <property type="component" value="Unassembled WGS sequence"/>
</dbReference>
<dbReference type="InterPro" id="IPR045851">
    <property type="entry name" value="AMP-bd_C_sf"/>
</dbReference>
<sequence>MDYTTRILSQPPADIHKPVIVDADASNQHITWAEYASAVKRIGVFLQQLGLSDQDGLGLLARNDIWYYVLADGAIGAGATFAGIPPADTKDKLVTYLRVAQIRWLFVAPEFSQIAEDAATDASLAELKVIIFDPPGATQAHGSKLAFSSFLDADDSLWTNRNASSNSRKRIALRMFTSGTTGNVKAVELSHAALVARIDARDFVPSPADTSQLQYINLSSAGGQMICQRAFAGYLPAYVSNYGDEVSIMDRIQRWKISVVQMPPRTMELITMTVRAGKRSADCLNSLSTIIVGGASSRPEGVAEFASILPKHTCLRSGYGSTEYGIVAMTPASLDKQWRPGPGYVGFLPPGTELQIIDHETLQALPSHQEGEICVRGETLFSGYCNNPSATQEILLDDDNGGATWFRTGDRGYLDPKNQQLALTGRFNEMFTAGLARIVPAEIEAELMKHVAIDDAAVAAVRARDVEGDNECIAYVVRKAECQPSASDVFRFIESRLGAAKAPTGGVIFCESIPRNGMKKVMRHQLKGLEALAGSQRYLEGSAPGSRRDSGTTKGVEGSTNDLEGVASEPARKVQECNTTVKVPQTSSAEAVSGTQTANGTNDLKAKRWDHRLTREAIHRKGNSMISSAKCLDELELISLGGGLPSTEYFPIHAVELHVPFASARPSRHVHERRSAALPIGKQDVAQGRSQVDISTALQYGQANGIPQLLQYVTEHTKLVHKPQYQDWGCIMTNGNTAAFDMLLRMFSRPGDWMLSEEYTFVAAVETAAPLGVKTSAVEMDGEGMRAEDLDEVLSTWDYARGPKPFLVYTVPTGHNPTGVTQTAQRRRQIYRMAQKHDLLIVEDEPYYFLQMQEPHEKPLTHREEFLQSLVPSYLSMDTDGRVVRMDSFSKVVAPGMRAGWVTAPKQIVERFRRHAELSTQGPSGMSQLVLYSLLQSHWGHEGFLDWMMHLRVEYSARRDALLAACQRHLPDGLVTWNVPRAGMFLWLRIHHAAWKSASNGQSQGTAEELEERMAEAVLRHKTHLLQGSWFRPDRRQKLTGVYFRATFAAAPFDRIDEGIRRLGAAVREVFQLP</sequence>
<keyword evidence="11" id="KW-1185">Reference proteome</keyword>
<dbReference type="InterPro" id="IPR015424">
    <property type="entry name" value="PyrdxlP-dep_Trfase"/>
</dbReference>
<dbReference type="InterPro" id="IPR042099">
    <property type="entry name" value="ANL_N_sf"/>
</dbReference>
<dbReference type="GO" id="GO:0030170">
    <property type="term" value="F:pyridoxal phosphate binding"/>
    <property type="evidence" value="ECO:0007669"/>
    <property type="project" value="InterPro"/>
</dbReference>
<feature type="domain" description="AMP-dependent synthetase/ligase" evidence="8">
    <location>
        <begin position="17"/>
        <end position="384"/>
    </location>
</feature>